<proteinExistence type="predicted"/>
<dbReference type="Proteomes" id="UP000270296">
    <property type="component" value="Unassembled WGS sequence"/>
</dbReference>
<keyword evidence="2" id="KW-1185">Reference proteome</keyword>
<protein>
    <submittedName>
        <fullName evidence="3">Vesicle-fusing ATPase</fullName>
    </submittedName>
</protein>
<accession>A0A183I9X4</accession>
<reference evidence="3" key="1">
    <citation type="submission" date="2016-06" db="UniProtKB">
        <authorList>
            <consortium name="WormBaseParasite"/>
        </authorList>
    </citation>
    <scope>IDENTIFICATION</scope>
</reference>
<evidence type="ECO:0000313" key="3">
    <source>
        <dbReference type="WBParaSite" id="SBAD_0000043701-mRNA-1"/>
    </source>
</evidence>
<reference evidence="1 2" key="2">
    <citation type="submission" date="2018-11" db="EMBL/GenBank/DDBJ databases">
        <authorList>
            <consortium name="Pathogen Informatics"/>
        </authorList>
    </citation>
    <scope>NUCLEOTIDE SEQUENCE [LARGE SCALE GENOMIC DNA]</scope>
</reference>
<evidence type="ECO:0000313" key="2">
    <source>
        <dbReference type="Proteomes" id="UP000270296"/>
    </source>
</evidence>
<organism evidence="3">
    <name type="scientific">Soboliphyme baturini</name>
    <dbReference type="NCBI Taxonomy" id="241478"/>
    <lineage>
        <taxon>Eukaryota</taxon>
        <taxon>Metazoa</taxon>
        <taxon>Ecdysozoa</taxon>
        <taxon>Nematoda</taxon>
        <taxon>Enoplea</taxon>
        <taxon>Dorylaimia</taxon>
        <taxon>Dioctophymatida</taxon>
        <taxon>Dioctophymatoidea</taxon>
        <taxon>Soboliphymatidae</taxon>
        <taxon>Soboliphyme</taxon>
    </lineage>
</organism>
<name>A0A183I9X4_9BILA</name>
<gene>
    <name evidence="1" type="ORF">SBAD_LOCUS418</name>
</gene>
<dbReference type="WBParaSite" id="SBAD_0000043701-mRNA-1">
    <property type="protein sequence ID" value="SBAD_0000043701-mRNA-1"/>
    <property type="gene ID" value="SBAD_0000043701"/>
</dbReference>
<evidence type="ECO:0000313" key="1">
    <source>
        <dbReference type="EMBL" id="VDO83425.1"/>
    </source>
</evidence>
<dbReference type="AlphaFoldDB" id="A0A183I9X4"/>
<dbReference type="EMBL" id="UZAM01001040">
    <property type="protein sequence ID" value="VDO83425.1"/>
    <property type="molecule type" value="Genomic_DNA"/>
</dbReference>
<sequence length="217" mass="23770">MVQFFQRIQGPKPSVIKLKVIAYVIAPELVVKRDGTIATRRSLLIEVFEGQIEAPEGLIKSVMISPEIDIQIGGRTATKRGVVSQSSEMAHRPEQLGAEFGLVTHVEPSVPKSPSSNKVESRPDEVLAGHNVPFESPAGGRRTPQAPKPVDKMLLNNLEESAALPLVVIQHILNGLVKTSRLKMEVSKKVVDYLRPKANSATNVQLMDVRDAFEVLL</sequence>